<gene>
    <name evidence="1" type="ORF">MNBD_GAMMA13-384</name>
</gene>
<dbReference type="EMBL" id="UOFK01000051">
    <property type="protein sequence ID" value="VAW74057.1"/>
    <property type="molecule type" value="Genomic_DNA"/>
</dbReference>
<sequence>MKNILKRTLTSAAVTALLVSPLAHATNGYFKIGAGTKNRGLAGAGIAFGQDGIAAAVNPASIAFVDDQVNIGVEIFMPKRKSQLDATGMGGANSNVRSRANKFALPSLGLVKAWNNKISLGLSAVGNGGMNTRYGDANTGGGNIYSEAFGAAIPGFVVDLITAGAEAGNTAANAALLGGNPNNTPSLGINLAQLLLSPTIAYKITPNQSIGFGPVIGYQTFRAYGLGLFQGLSSDPGKVTNNGNDSALGVGAQIGYQGNFGMFSVGLMGRTKIYMEE</sequence>
<name>A0A3B0YEJ9_9ZZZZ</name>
<dbReference type="AlphaFoldDB" id="A0A3B0YEJ9"/>
<evidence type="ECO:0000313" key="1">
    <source>
        <dbReference type="EMBL" id="VAW74057.1"/>
    </source>
</evidence>
<protein>
    <submittedName>
        <fullName evidence="1">Putative facilitator of salicylate uptake</fullName>
    </submittedName>
</protein>
<dbReference type="Gene3D" id="2.40.160.60">
    <property type="entry name" value="Outer membrane protein transport protein (OMPP1/FadL/TodX)"/>
    <property type="match status" value="1"/>
</dbReference>
<proteinExistence type="predicted"/>
<dbReference type="SUPFAM" id="SSF56935">
    <property type="entry name" value="Porins"/>
    <property type="match status" value="1"/>
</dbReference>
<organism evidence="1">
    <name type="scientific">hydrothermal vent metagenome</name>
    <dbReference type="NCBI Taxonomy" id="652676"/>
    <lineage>
        <taxon>unclassified sequences</taxon>
        <taxon>metagenomes</taxon>
        <taxon>ecological metagenomes</taxon>
    </lineage>
</organism>
<feature type="non-terminal residue" evidence="1">
    <location>
        <position position="277"/>
    </location>
</feature>
<accession>A0A3B0YEJ9</accession>
<reference evidence="1" key="1">
    <citation type="submission" date="2018-06" db="EMBL/GenBank/DDBJ databases">
        <authorList>
            <person name="Zhirakovskaya E."/>
        </authorList>
    </citation>
    <scope>NUCLEOTIDE SEQUENCE</scope>
</reference>